<dbReference type="AlphaFoldDB" id="A0A563ET83"/>
<sequence length="68" mass="7895">MTKFMAAIGDKLLAKLVPSETAHADRYRCYYTGVWYRSGCYLCRQYCCVDDYTGEISHCTDPCERVYC</sequence>
<gene>
    <name evidence="1" type="ORF">FKR81_19015</name>
</gene>
<dbReference type="EMBL" id="VOBR01000011">
    <property type="protein sequence ID" value="TWP50701.1"/>
    <property type="molecule type" value="Genomic_DNA"/>
</dbReference>
<evidence type="ECO:0000313" key="2">
    <source>
        <dbReference type="Proteomes" id="UP000316639"/>
    </source>
</evidence>
<reference evidence="1 2" key="1">
    <citation type="submission" date="2019-07" db="EMBL/GenBank/DDBJ databases">
        <title>Lentzea xizangensis sp. nov., isolated from Qinghai-Tibetan Plateau Soils.</title>
        <authorList>
            <person name="Huang J."/>
        </authorList>
    </citation>
    <scope>NUCLEOTIDE SEQUENCE [LARGE SCALE GENOMIC DNA]</scope>
    <source>
        <strain evidence="1 2">FXJ1.1311</strain>
    </source>
</reference>
<name>A0A563ET83_9PSEU</name>
<accession>A0A563ET83</accession>
<dbReference type="RefSeq" id="WP_146353421.1">
    <property type="nucleotide sequence ID" value="NZ_VOBR01000011.1"/>
</dbReference>
<organism evidence="1 2">
    <name type="scientific">Lentzea tibetensis</name>
    <dbReference type="NCBI Taxonomy" id="2591470"/>
    <lineage>
        <taxon>Bacteria</taxon>
        <taxon>Bacillati</taxon>
        <taxon>Actinomycetota</taxon>
        <taxon>Actinomycetes</taxon>
        <taxon>Pseudonocardiales</taxon>
        <taxon>Pseudonocardiaceae</taxon>
        <taxon>Lentzea</taxon>
    </lineage>
</organism>
<proteinExistence type="predicted"/>
<keyword evidence="2" id="KW-1185">Reference proteome</keyword>
<comment type="caution">
    <text evidence="1">The sequence shown here is derived from an EMBL/GenBank/DDBJ whole genome shotgun (WGS) entry which is preliminary data.</text>
</comment>
<protein>
    <submittedName>
        <fullName evidence="1">Uncharacterized protein</fullName>
    </submittedName>
</protein>
<dbReference type="Proteomes" id="UP000316639">
    <property type="component" value="Unassembled WGS sequence"/>
</dbReference>
<evidence type="ECO:0000313" key="1">
    <source>
        <dbReference type="EMBL" id="TWP50701.1"/>
    </source>
</evidence>